<keyword evidence="7" id="KW-1133">Transmembrane helix</keyword>
<evidence type="ECO:0000313" key="14">
    <source>
        <dbReference type="EMBL" id="CAF3491349.1"/>
    </source>
</evidence>
<dbReference type="EMBL" id="CAJOBQ010002051">
    <property type="protein sequence ID" value="CAF4535752.1"/>
    <property type="molecule type" value="Genomic_DNA"/>
</dbReference>
<keyword evidence="10" id="KW-0472">Membrane</keyword>
<dbReference type="InterPro" id="IPR005821">
    <property type="entry name" value="Ion_trans_dom"/>
</dbReference>
<keyword evidence="8" id="KW-0175">Coiled coil</keyword>
<dbReference type="InterPro" id="IPR027359">
    <property type="entry name" value="Volt_channel_dom_sf"/>
</dbReference>
<keyword evidence="5" id="KW-0812">Transmembrane</keyword>
<organism evidence="16 18">
    <name type="scientific">Rotaria socialis</name>
    <dbReference type="NCBI Taxonomy" id="392032"/>
    <lineage>
        <taxon>Eukaryota</taxon>
        <taxon>Metazoa</taxon>
        <taxon>Spiralia</taxon>
        <taxon>Gnathifera</taxon>
        <taxon>Rotifera</taxon>
        <taxon>Eurotatoria</taxon>
        <taxon>Bdelloidea</taxon>
        <taxon>Philodinida</taxon>
        <taxon>Philodinidae</taxon>
        <taxon>Rotaria</taxon>
    </lineage>
</organism>
<protein>
    <recommendedName>
        <fullName evidence="2">Voltage-gated hydrogen channel 1</fullName>
    </recommendedName>
    <alternativeName>
        <fullName evidence="12">Hydrogen voltage-gated channel 1</fullName>
    </alternativeName>
</protein>
<evidence type="ECO:0000256" key="8">
    <source>
        <dbReference type="ARBA" id="ARBA00023054"/>
    </source>
</evidence>
<accession>A0A820T992</accession>
<dbReference type="EMBL" id="CAJNYU010002673">
    <property type="protein sequence ID" value="CAF3574372.1"/>
    <property type="molecule type" value="Genomic_DNA"/>
</dbReference>
<evidence type="ECO:0000313" key="18">
    <source>
        <dbReference type="Proteomes" id="UP000663851"/>
    </source>
</evidence>
<keyword evidence="3" id="KW-0813">Transport</keyword>
<evidence type="ECO:0000256" key="5">
    <source>
        <dbReference type="ARBA" id="ARBA00022692"/>
    </source>
</evidence>
<sequence length="181" mass="21215">MLTIAWFVLDFIALKKSCDSKTISHATQKHNNEDERDYIELAAEIIDYCSMALLSLFLVEVLIKIYVFGRHWWNFQEKRMEWLDAIVVIAAFAFGLATMHRQDLFAGIPLLFISLRLWRIIEIINSVAQTVQSEEEIRKKHLVDSYHHLIEELLNILEKKTLTISDVGPEMTRETYDETLE</sequence>
<gene>
    <name evidence="15" type="ORF">FME351_LOCUS20619</name>
    <name evidence="16" type="ORF">HFQ381_LOCUS25082</name>
    <name evidence="14" type="ORF">LUA448_LOCUS24688</name>
    <name evidence="17" type="ORF">TSG867_LOCUS23604</name>
</gene>
<dbReference type="Proteomes" id="UP000663862">
    <property type="component" value="Unassembled WGS sequence"/>
</dbReference>
<dbReference type="GO" id="GO:0005886">
    <property type="term" value="C:plasma membrane"/>
    <property type="evidence" value="ECO:0007669"/>
    <property type="project" value="UniProtKB-SubCell"/>
</dbReference>
<evidence type="ECO:0000313" key="15">
    <source>
        <dbReference type="EMBL" id="CAF3574372.1"/>
    </source>
</evidence>
<keyword evidence="4" id="KW-1003">Cell membrane</keyword>
<dbReference type="InterPro" id="IPR031846">
    <property type="entry name" value="Hvcn1"/>
</dbReference>
<proteinExistence type="predicted"/>
<dbReference type="Gene3D" id="1.20.120.350">
    <property type="entry name" value="Voltage-gated potassium channels. Chain C"/>
    <property type="match status" value="1"/>
</dbReference>
<keyword evidence="9" id="KW-0406">Ion transport</keyword>
<evidence type="ECO:0000256" key="6">
    <source>
        <dbReference type="ARBA" id="ARBA00022882"/>
    </source>
</evidence>
<evidence type="ECO:0000256" key="1">
    <source>
        <dbReference type="ARBA" id="ARBA00004651"/>
    </source>
</evidence>
<evidence type="ECO:0000259" key="13">
    <source>
        <dbReference type="Pfam" id="PF00520"/>
    </source>
</evidence>
<evidence type="ECO:0000256" key="7">
    <source>
        <dbReference type="ARBA" id="ARBA00022989"/>
    </source>
</evidence>
<evidence type="ECO:0000256" key="11">
    <source>
        <dbReference type="ARBA" id="ARBA00023303"/>
    </source>
</evidence>
<name>A0A820T992_9BILA</name>
<dbReference type="GO" id="GO:0030171">
    <property type="term" value="F:voltage-gated proton channel activity"/>
    <property type="evidence" value="ECO:0007669"/>
    <property type="project" value="InterPro"/>
</dbReference>
<evidence type="ECO:0000256" key="4">
    <source>
        <dbReference type="ARBA" id="ARBA00022475"/>
    </source>
</evidence>
<evidence type="ECO:0000256" key="9">
    <source>
        <dbReference type="ARBA" id="ARBA00023065"/>
    </source>
</evidence>
<reference evidence="16" key="1">
    <citation type="submission" date="2021-02" db="EMBL/GenBank/DDBJ databases">
        <authorList>
            <person name="Nowell W R."/>
        </authorList>
    </citation>
    <scope>NUCLEOTIDE SEQUENCE</scope>
</reference>
<evidence type="ECO:0000256" key="12">
    <source>
        <dbReference type="ARBA" id="ARBA00031989"/>
    </source>
</evidence>
<keyword evidence="6" id="KW-0851">Voltage-gated channel</keyword>
<evidence type="ECO:0000256" key="10">
    <source>
        <dbReference type="ARBA" id="ARBA00023136"/>
    </source>
</evidence>
<dbReference type="PANTHER" id="PTHR46480:SF1">
    <property type="entry name" value="VOLTAGE-GATED HYDROGEN CHANNEL 1"/>
    <property type="match status" value="1"/>
</dbReference>
<comment type="caution">
    <text evidence="16">The sequence shown here is derived from an EMBL/GenBank/DDBJ whole genome shotgun (WGS) entry which is preliminary data.</text>
</comment>
<dbReference type="Proteomes" id="UP000663869">
    <property type="component" value="Unassembled WGS sequence"/>
</dbReference>
<dbReference type="AlphaFoldDB" id="A0A820T992"/>
<dbReference type="PANTHER" id="PTHR46480">
    <property type="entry name" value="F20B24.22"/>
    <property type="match status" value="1"/>
</dbReference>
<feature type="domain" description="Ion transport" evidence="13">
    <location>
        <begin position="26"/>
        <end position="127"/>
    </location>
</feature>
<evidence type="ECO:0000313" key="16">
    <source>
        <dbReference type="EMBL" id="CAF4466381.1"/>
    </source>
</evidence>
<evidence type="ECO:0000256" key="2">
    <source>
        <dbReference type="ARBA" id="ARBA00015897"/>
    </source>
</evidence>
<evidence type="ECO:0000313" key="17">
    <source>
        <dbReference type="EMBL" id="CAF4535752.1"/>
    </source>
</evidence>
<evidence type="ECO:0000256" key="3">
    <source>
        <dbReference type="ARBA" id="ARBA00022448"/>
    </source>
</evidence>
<dbReference type="Proteomes" id="UP000663833">
    <property type="component" value="Unassembled WGS sequence"/>
</dbReference>
<dbReference type="GO" id="GO:0034702">
    <property type="term" value="C:monoatomic ion channel complex"/>
    <property type="evidence" value="ECO:0007669"/>
    <property type="project" value="UniProtKB-KW"/>
</dbReference>
<dbReference type="Proteomes" id="UP000663851">
    <property type="component" value="Unassembled WGS sequence"/>
</dbReference>
<keyword evidence="11" id="KW-0407">Ion channel</keyword>
<dbReference type="EMBL" id="CAJNYD010003259">
    <property type="protein sequence ID" value="CAF3491349.1"/>
    <property type="molecule type" value="Genomic_DNA"/>
</dbReference>
<dbReference type="EMBL" id="CAJOBO010002749">
    <property type="protein sequence ID" value="CAF4466381.1"/>
    <property type="molecule type" value="Genomic_DNA"/>
</dbReference>
<dbReference type="Pfam" id="PF00520">
    <property type="entry name" value="Ion_trans"/>
    <property type="match status" value="1"/>
</dbReference>
<comment type="subcellular location">
    <subcellularLocation>
        <location evidence="1">Cell membrane</location>
        <topology evidence="1">Multi-pass membrane protein</topology>
    </subcellularLocation>
</comment>